<dbReference type="Gene3D" id="2.60.120.330">
    <property type="entry name" value="B-lactam Antibiotic, Isopenicillin N Synthase, Chain"/>
    <property type="match status" value="1"/>
</dbReference>
<dbReference type="InterPro" id="IPR044861">
    <property type="entry name" value="IPNS-like_FE2OG_OXY"/>
</dbReference>
<dbReference type="EMBL" id="RDQH01000333">
    <property type="protein sequence ID" value="RXH92992.1"/>
    <property type="molecule type" value="Genomic_DNA"/>
</dbReference>
<keyword evidence="1" id="KW-0812">Transmembrane</keyword>
<protein>
    <recommendedName>
        <fullName evidence="2">Isopenicillin N synthase-like Fe(2+) 2OG dioxygenase domain-containing protein</fullName>
    </recommendedName>
</protein>
<accession>A0A498JH34</accession>
<evidence type="ECO:0000259" key="2">
    <source>
        <dbReference type="Pfam" id="PF03171"/>
    </source>
</evidence>
<keyword evidence="4" id="KW-1185">Reference proteome</keyword>
<proteinExistence type="predicted"/>
<feature type="transmembrane region" description="Helical" evidence="1">
    <location>
        <begin position="36"/>
        <end position="59"/>
    </location>
</feature>
<dbReference type="InterPro" id="IPR027443">
    <property type="entry name" value="IPNS-like_sf"/>
</dbReference>
<dbReference type="AlphaFoldDB" id="A0A498JH34"/>
<evidence type="ECO:0000313" key="4">
    <source>
        <dbReference type="Proteomes" id="UP000290289"/>
    </source>
</evidence>
<comment type="caution">
    <text evidence="3">The sequence shown here is derived from an EMBL/GenBank/DDBJ whole genome shotgun (WGS) entry which is preliminary data.</text>
</comment>
<feature type="domain" description="Isopenicillin N synthase-like Fe(2+) 2OG dioxygenase" evidence="2">
    <location>
        <begin position="5"/>
        <end position="62"/>
    </location>
</feature>
<evidence type="ECO:0000256" key="1">
    <source>
        <dbReference type="SAM" id="Phobius"/>
    </source>
</evidence>
<evidence type="ECO:0000313" key="3">
    <source>
        <dbReference type="EMBL" id="RXH92992.1"/>
    </source>
</evidence>
<keyword evidence="1" id="KW-1133">Transmembrane helix</keyword>
<gene>
    <name evidence="3" type="ORF">DVH24_013568</name>
</gene>
<dbReference type="Pfam" id="PF03171">
    <property type="entry name" value="2OG-FeII_Oxy"/>
    <property type="match status" value="1"/>
</dbReference>
<reference evidence="3 4" key="1">
    <citation type="submission" date="2018-10" db="EMBL/GenBank/DDBJ databases">
        <title>A high-quality apple genome assembly.</title>
        <authorList>
            <person name="Hu J."/>
        </authorList>
    </citation>
    <scope>NUCLEOTIDE SEQUENCE [LARGE SCALE GENOMIC DNA]</scope>
    <source>
        <strain evidence="4">cv. HFTH1</strain>
        <tissue evidence="3">Young leaf</tissue>
    </source>
</reference>
<name>A0A498JH34_MALDO</name>
<dbReference type="SUPFAM" id="SSF51197">
    <property type="entry name" value="Clavaminate synthase-like"/>
    <property type="match status" value="1"/>
</dbReference>
<sequence length="64" mass="7059">MIKDLNLVSHTGSSLVSIAHQINVDGLQVFLEGTGWFTILVVYVGDLMSILSNGLYSIVLHRSW</sequence>
<dbReference type="Proteomes" id="UP000290289">
    <property type="component" value="Chromosome 7"/>
</dbReference>
<dbReference type="STRING" id="3750.A0A498JH34"/>
<organism evidence="3 4">
    <name type="scientific">Malus domestica</name>
    <name type="common">Apple</name>
    <name type="synonym">Pyrus malus</name>
    <dbReference type="NCBI Taxonomy" id="3750"/>
    <lineage>
        <taxon>Eukaryota</taxon>
        <taxon>Viridiplantae</taxon>
        <taxon>Streptophyta</taxon>
        <taxon>Embryophyta</taxon>
        <taxon>Tracheophyta</taxon>
        <taxon>Spermatophyta</taxon>
        <taxon>Magnoliopsida</taxon>
        <taxon>eudicotyledons</taxon>
        <taxon>Gunneridae</taxon>
        <taxon>Pentapetalae</taxon>
        <taxon>rosids</taxon>
        <taxon>fabids</taxon>
        <taxon>Rosales</taxon>
        <taxon>Rosaceae</taxon>
        <taxon>Amygdaloideae</taxon>
        <taxon>Maleae</taxon>
        <taxon>Malus</taxon>
    </lineage>
</organism>
<keyword evidence="1" id="KW-0472">Membrane</keyword>